<keyword evidence="5 6" id="KW-0833">Ubl conjugation pathway</keyword>
<dbReference type="Gene3D" id="3.90.1750.10">
    <property type="entry name" value="Hect, E3 ligase catalytic domains"/>
    <property type="match status" value="1"/>
</dbReference>
<evidence type="ECO:0000259" key="8">
    <source>
        <dbReference type="PROSITE" id="PS50237"/>
    </source>
</evidence>
<comment type="caution">
    <text evidence="9">The sequence shown here is derived from an EMBL/GenBank/DDBJ whole genome shotgun (WGS) entry which is preliminary data.</text>
</comment>
<dbReference type="PANTHER" id="PTHR45700">
    <property type="entry name" value="UBIQUITIN-PROTEIN LIGASE E3C"/>
    <property type="match status" value="1"/>
</dbReference>
<sequence length="1031" mass="115383">MLPAFGDEWKRKINLGGVSSATSQAAILGRVQAERAARAEHKQRTESAIRIQAWYRGLIDARAARQEMRKAFEADVLGLTGLRCLVLIGKDDEVLGTWSKAVLQLGPDQLFTPAKGEHRTSWLVLIRRTALLLLQSVADAPETSNSVLYLEVLNILLSKSVSIAALGAEGPNTCAIISEYLLHHQLYNLLSQAIQHIPTESKSSPSLPPIISLITSPLSTFAPVSPQYAQSLASVFVAILTIPLLPNRIPLDGLPQFIAALPLSNLNIIDPQIPHILESTSTAAKVHLAANMYMFISPQYKSLPPPAFTTYLKLAVLLFNKIPVEMFKPRPMKGKKQKTSKRKAAFMPDEHSDSDSSHGDRRTRVSVVDEFIEMSPPVPIPTIDTKTMKRLEKIIGQAHLAALITATQSKLGMFPHLVSYLFALTALWPSAQEQILNVVLASTGGGLVRELYRDLVRRSPLGKEENSGNLMDPANALHWPPILFLADLYSQALLTMGDDEFFGTAPGGRAVRNPLSLDELVEYSRQLLNIAFTLYWRDEGSIMQEVYIAPQVRCSWEAVRDKVTKCLLGIHARDSRKPFVPADHWLVTSQLDMNSFVEAAVLEEQQLSRPDATHQGPRQLSKRQLAAMSPRLGILNNIPFAIPFEVRVSIFRNFVLNDMATRGNLRSRRMGPFGHKARVQVRRGMVAQDGFDRLGEVDLKAPIEIAFIDQFGQEEAGIDGGGVFKEFFTSLCKEVFDTDRGLWLANKKNELYPNPHAYATEAHSLNWYRFIGRILGKAMYEGILVDVAFAGFFLARWLGRQSFLDDLSSLDPDLYNGLIFLKHYNGNPEDLSLNFTMAVEEFGVTKTVDLIPNGSNIAVTKENRLTYIYLVSHYRLSKQIKQQSEAFFEGLSEMIDQKWLRMFNQQEVQILIGGVNSPIDLDDLRHYTNYGGLYDDAHPVIVTFWKVVNSLEQEQRRALLRFVTSCSRPPLLGFKELVPNFSIRDAGEDQHRLPTSSTCVNLLKLPRYTSEKTLREKLLQAINSNAGFDLS</sequence>
<dbReference type="AlphaFoldDB" id="A0A9P6CSG9"/>
<dbReference type="Pfam" id="PF00632">
    <property type="entry name" value="HECT"/>
    <property type="match status" value="1"/>
</dbReference>
<dbReference type="Proteomes" id="UP000807469">
    <property type="component" value="Unassembled WGS sequence"/>
</dbReference>
<dbReference type="InterPro" id="IPR035983">
    <property type="entry name" value="Hect_E3_ubiquitin_ligase"/>
</dbReference>
<dbReference type="PANTHER" id="PTHR45700:SF2">
    <property type="entry name" value="UBIQUITIN-PROTEIN LIGASE E3C"/>
    <property type="match status" value="1"/>
</dbReference>
<gene>
    <name evidence="9" type="ORF">BDN70DRAFT_881388</name>
</gene>
<name>A0A9P6CSG9_9AGAR</name>
<feature type="domain" description="HECT" evidence="8">
    <location>
        <begin position="695"/>
        <end position="1031"/>
    </location>
</feature>
<organism evidence="9 10">
    <name type="scientific">Pholiota conissans</name>
    <dbReference type="NCBI Taxonomy" id="109636"/>
    <lineage>
        <taxon>Eukaryota</taxon>
        <taxon>Fungi</taxon>
        <taxon>Dikarya</taxon>
        <taxon>Basidiomycota</taxon>
        <taxon>Agaricomycotina</taxon>
        <taxon>Agaricomycetes</taxon>
        <taxon>Agaricomycetidae</taxon>
        <taxon>Agaricales</taxon>
        <taxon>Agaricineae</taxon>
        <taxon>Strophariaceae</taxon>
        <taxon>Pholiota</taxon>
    </lineage>
</organism>
<accession>A0A9P6CSG9</accession>
<evidence type="ECO:0000313" key="10">
    <source>
        <dbReference type="Proteomes" id="UP000807469"/>
    </source>
</evidence>
<dbReference type="InterPro" id="IPR000569">
    <property type="entry name" value="HECT_dom"/>
</dbReference>
<keyword evidence="4" id="KW-0808">Transferase</keyword>
<proteinExistence type="predicted"/>
<dbReference type="GO" id="GO:0061630">
    <property type="term" value="F:ubiquitin protein ligase activity"/>
    <property type="evidence" value="ECO:0007669"/>
    <property type="project" value="UniProtKB-EC"/>
</dbReference>
<feature type="compositionally biased region" description="Basic residues" evidence="7">
    <location>
        <begin position="330"/>
        <end position="344"/>
    </location>
</feature>
<dbReference type="InterPro" id="IPR044611">
    <property type="entry name" value="E3A/B/C-like"/>
</dbReference>
<evidence type="ECO:0000256" key="4">
    <source>
        <dbReference type="ARBA" id="ARBA00022679"/>
    </source>
</evidence>
<dbReference type="PROSITE" id="PS50096">
    <property type="entry name" value="IQ"/>
    <property type="match status" value="1"/>
</dbReference>
<dbReference type="CDD" id="cd00078">
    <property type="entry name" value="HECTc"/>
    <property type="match status" value="1"/>
</dbReference>
<evidence type="ECO:0000256" key="6">
    <source>
        <dbReference type="PROSITE-ProRule" id="PRU00104"/>
    </source>
</evidence>
<reference evidence="9" key="1">
    <citation type="submission" date="2020-11" db="EMBL/GenBank/DDBJ databases">
        <authorList>
            <consortium name="DOE Joint Genome Institute"/>
            <person name="Ahrendt S."/>
            <person name="Riley R."/>
            <person name="Andreopoulos W."/>
            <person name="Labutti K."/>
            <person name="Pangilinan J."/>
            <person name="Ruiz-Duenas F.J."/>
            <person name="Barrasa J.M."/>
            <person name="Sanchez-Garcia M."/>
            <person name="Camarero S."/>
            <person name="Miyauchi S."/>
            <person name="Serrano A."/>
            <person name="Linde D."/>
            <person name="Babiker R."/>
            <person name="Drula E."/>
            <person name="Ayuso-Fernandez I."/>
            <person name="Pacheco R."/>
            <person name="Padilla G."/>
            <person name="Ferreira P."/>
            <person name="Barriuso J."/>
            <person name="Kellner H."/>
            <person name="Castanera R."/>
            <person name="Alfaro M."/>
            <person name="Ramirez L."/>
            <person name="Pisabarro A.G."/>
            <person name="Kuo A."/>
            <person name="Tritt A."/>
            <person name="Lipzen A."/>
            <person name="He G."/>
            <person name="Yan M."/>
            <person name="Ng V."/>
            <person name="Cullen D."/>
            <person name="Martin F."/>
            <person name="Rosso M.-N."/>
            <person name="Henrissat B."/>
            <person name="Hibbett D."/>
            <person name="Martinez A.T."/>
            <person name="Grigoriev I.V."/>
        </authorList>
    </citation>
    <scope>NUCLEOTIDE SEQUENCE</scope>
    <source>
        <strain evidence="9">CIRM-BRFM 674</strain>
    </source>
</reference>
<feature type="compositionally biased region" description="Basic and acidic residues" evidence="7">
    <location>
        <begin position="348"/>
        <end position="362"/>
    </location>
</feature>
<feature type="region of interest" description="Disordered" evidence="7">
    <location>
        <begin position="330"/>
        <end position="362"/>
    </location>
</feature>
<evidence type="ECO:0000256" key="1">
    <source>
        <dbReference type="ARBA" id="ARBA00000885"/>
    </source>
</evidence>
<keyword evidence="10" id="KW-1185">Reference proteome</keyword>
<comment type="catalytic activity">
    <reaction evidence="1">
        <text>S-ubiquitinyl-[E2 ubiquitin-conjugating enzyme]-L-cysteine + [acceptor protein]-L-lysine = [E2 ubiquitin-conjugating enzyme]-L-cysteine + N(6)-ubiquitinyl-[acceptor protein]-L-lysine.</text>
        <dbReference type="EC" id="2.3.2.26"/>
    </reaction>
</comment>
<dbReference type="GO" id="GO:0006511">
    <property type="term" value="P:ubiquitin-dependent protein catabolic process"/>
    <property type="evidence" value="ECO:0007669"/>
    <property type="project" value="TreeGrafter"/>
</dbReference>
<dbReference type="FunFam" id="3.30.2160.10:FF:000002">
    <property type="entry name" value="Putative Ubiquitin-protein ligase E3C"/>
    <property type="match status" value="1"/>
</dbReference>
<dbReference type="SMART" id="SM00119">
    <property type="entry name" value="HECTc"/>
    <property type="match status" value="1"/>
</dbReference>
<protein>
    <recommendedName>
        <fullName evidence="3">HECT-type E3 ubiquitin transferase</fullName>
        <ecNumber evidence="3">2.3.2.26</ecNumber>
    </recommendedName>
</protein>
<comment type="pathway">
    <text evidence="2">Protein modification; protein ubiquitination.</text>
</comment>
<dbReference type="PROSITE" id="PS50237">
    <property type="entry name" value="HECT"/>
    <property type="match status" value="1"/>
</dbReference>
<evidence type="ECO:0000256" key="3">
    <source>
        <dbReference type="ARBA" id="ARBA00012485"/>
    </source>
</evidence>
<evidence type="ECO:0000256" key="5">
    <source>
        <dbReference type="ARBA" id="ARBA00022786"/>
    </source>
</evidence>
<dbReference type="EC" id="2.3.2.26" evidence="3"/>
<feature type="active site" description="Glycyl thioester intermediate" evidence="6">
    <location>
        <position position="999"/>
    </location>
</feature>
<dbReference type="EMBL" id="MU155266">
    <property type="protein sequence ID" value="KAF9477292.1"/>
    <property type="molecule type" value="Genomic_DNA"/>
</dbReference>
<evidence type="ECO:0000313" key="9">
    <source>
        <dbReference type="EMBL" id="KAF9477292.1"/>
    </source>
</evidence>
<dbReference type="GO" id="GO:0000209">
    <property type="term" value="P:protein polyubiquitination"/>
    <property type="evidence" value="ECO:0007669"/>
    <property type="project" value="InterPro"/>
</dbReference>
<dbReference type="SUPFAM" id="SSF56204">
    <property type="entry name" value="Hect, E3 ligase catalytic domain"/>
    <property type="match status" value="1"/>
</dbReference>
<dbReference type="Gene3D" id="3.30.2410.10">
    <property type="entry name" value="Hect, E3 ligase catalytic domain"/>
    <property type="match status" value="1"/>
</dbReference>
<dbReference type="Gene3D" id="3.30.2160.10">
    <property type="entry name" value="Hect, E3 ligase catalytic domain"/>
    <property type="match status" value="1"/>
</dbReference>
<dbReference type="OrthoDB" id="8068875at2759"/>
<dbReference type="FunFam" id="3.30.2410.10:FF:000017">
    <property type="entry name" value="E3 ubiquitin-protein ligase UPL7"/>
    <property type="match status" value="1"/>
</dbReference>
<evidence type="ECO:0000256" key="2">
    <source>
        <dbReference type="ARBA" id="ARBA00004906"/>
    </source>
</evidence>
<evidence type="ECO:0000256" key="7">
    <source>
        <dbReference type="SAM" id="MobiDB-lite"/>
    </source>
</evidence>